<dbReference type="SUPFAM" id="SSF50249">
    <property type="entry name" value="Nucleic acid-binding proteins"/>
    <property type="match status" value="1"/>
</dbReference>
<organism evidence="2 3">
    <name type="scientific">Arsenicicoccus cauae</name>
    <dbReference type="NCBI Taxonomy" id="2663847"/>
    <lineage>
        <taxon>Bacteria</taxon>
        <taxon>Bacillati</taxon>
        <taxon>Actinomycetota</taxon>
        <taxon>Actinomycetes</taxon>
        <taxon>Micrococcales</taxon>
        <taxon>Intrasporangiaceae</taxon>
        <taxon>Arsenicicoccus</taxon>
    </lineage>
</organism>
<dbReference type="GO" id="GO:0003723">
    <property type="term" value="F:RNA binding"/>
    <property type="evidence" value="ECO:0007669"/>
    <property type="project" value="InterPro"/>
</dbReference>
<dbReference type="EMBL" id="WLVL01000040">
    <property type="protein sequence ID" value="MTB72773.1"/>
    <property type="molecule type" value="Genomic_DNA"/>
</dbReference>
<evidence type="ECO:0000313" key="3">
    <source>
        <dbReference type="Proteomes" id="UP000431092"/>
    </source>
</evidence>
<dbReference type="PANTHER" id="PTHR23355:SF42">
    <property type="entry name" value="RIBONUCLEASE II, CHLOROPLASTIC_MITOCHONDRIAL"/>
    <property type="match status" value="1"/>
</dbReference>
<dbReference type="RefSeq" id="WP_154594045.1">
    <property type="nucleotide sequence ID" value="NZ_WLVL01000040.1"/>
</dbReference>
<accession>A0A6I3IJE1</accession>
<protein>
    <submittedName>
        <fullName evidence="2">RNB domain-containing ribonuclease</fullName>
    </submittedName>
</protein>
<dbReference type="SMART" id="SM00955">
    <property type="entry name" value="RNB"/>
    <property type="match status" value="1"/>
</dbReference>
<dbReference type="GO" id="GO:0000932">
    <property type="term" value="C:P-body"/>
    <property type="evidence" value="ECO:0007669"/>
    <property type="project" value="TreeGrafter"/>
</dbReference>
<evidence type="ECO:0000259" key="1">
    <source>
        <dbReference type="SMART" id="SM00955"/>
    </source>
</evidence>
<dbReference type="Proteomes" id="UP000431092">
    <property type="component" value="Unassembled WGS sequence"/>
</dbReference>
<keyword evidence="3" id="KW-1185">Reference proteome</keyword>
<dbReference type="Pfam" id="PF18614">
    <property type="entry name" value="RNase_II_C_S1"/>
    <property type="match status" value="1"/>
</dbReference>
<dbReference type="AlphaFoldDB" id="A0A6I3IJE1"/>
<dbReference type="GO" id="GO:0006402">
    <property type="term" value="P:mRNA catabolic process"/>
    <property type="evidence" value="ECO:0007669"/>
    <property type="project" value="TreeGrafter"/>
</dbReference>
<reference evidence="2 3" key="1">
    <citation type="submission" date="2019-11" db="EMBL/GenBank/DDBJ databases">
        <title>Whole genome sequencing identifies a novel species of the genus Arsenicicoccus isolated from human blood.</title>
        <authorList>
            <person name="Jeong J.H."/>
            <person name="Kweon O.J."/>
            <person name="Kim H.R."/>
            <person name="Kim T.-H."/>
            <person name="Ha S.-M."/>
            <person name="Lee M.-K."/>
        </authorList>
    </citation>
    <scope>NUCLEOTIDE SEQUENCE [LARGE SCALE GENOMIC DNA]</scope>
    <source>
        <strain evidence="2 3">MKL-02</strain>
    </source>
</reference>
<feature type="domain" description="RNB" evidence="1">
    <location>
        <begin position="53"/>
        <end position="372"/>
    </location>
</feature>
<dbReference type="InterPro" id="IPR040596">
    <property type="entry name" value="RNase_II_C_S1"/>
</dbReference>
<dbReference type="PANTHER" id="PTHR23355">
    <property type="entry name" value="RIBONUCLEASE"/>
    <property type="match status" value="1"/>
</dbReference>
<dbReference type="InterPro" id="IPR050180">
    <property type="entry name" value="RNR_Ribonuclease"/>
</dbReference>
<proteinExistence type="predicted"/>
<dbReference type="Pfam" id="PF00773">
    <property type="entry name" value="RNB"/>
    <property type="match status" value="1"/>
</dbReference>
<comment type="caution">
    <text evidence="2">The sequence shown here is derived from an EMBL/GenBank/DDBJ whole genome shotgun (WGS) entry which is preliminary data.</text>
</comment>
<evidence type="ECO:0000313" key="2">
    <source>
        <dbReference type="EMBL" id="MTB72773.1"/>
    </source>
</evidence>
<name>A0A6I3IJE1_9MICO</name>
<sequence>MAATRTILTSAPGGDELHRAFDAIRAELDVPGEFPAEALAEAEQAAARAVRVGADLTDLPFITIDPAGAMDLDQAMHLERDGAGGVRVRYAIADVPAFVSPDGPIDAEARRRGQTIYAPDRRTPLHPTRLSEDAASLLPGVERPAFVWDLRVDADGAVRLESLDRAMVRSSARLDYEQVQRDLDAGTADPMLGLLRQVGLARQAQERARGGASLPMPEQEVEGDAEHGYRLVLRPLAPVEDWNAQISLMTGMAAAEVMLGAGVGILRTMPPADERDVARLRRQCAALGVAWGPDQPYGEMLQSLDRTDPRHLAVIHAATSLFRGASYTPFDGAAPEQTRHAALAASYAHVTAPLRRLVDRFGLVVCEAAAAGREVPGWARAALPALPELMRSSDRRAKAVERACTDAVEASVLAPRVGETFAASVVDRSDKGPALVQLVDVPVLAPCSGDDLELGSTLEVRLVEASVERRRVAFEAVGSPAYGR</sequence>
<dbReference type="GO" id="GO:0000175">
    <property type="term" value="F:3'-5'-RNA exonuclease activity"/>
    <property type="evidence" value="ECO:0007669"/>
    <property type="project" value="TreeGrafter"/>
</dbReference>
<dbReference type="InterPro" id="IPR012340">
    <property type="entry name" value="NA-bd_OB-fold"/>
</dbReference>
<gene>
    <name evidence="2" type="ORF">GGG17_12530</name>
</gene>
<dbReference type="InterPro" id="IPR001900">
    <property type="entry name" value="RNase_II/R"/>
</dbReference>